<dbReference type="EMBL" id="JBDLNV010000001">
    <property type="protein sequence ID" value="MFM1722426.1"/>
    <property type="molecule type" value="Genomic_DNA"/>
</dbReference>
<evidence type="ECO:0000313" key="1">
    <source>
        <dbReference type="EMBL" id="MFM1722426.1"/>
    </source>
</evidence>
<reference evidence="1 2" key="1">
    <citation type="submission" date="2023-11" db="EMBL/GenBank/DDBJ databases">
        <authorList>
            <person name="Val-Calvo J."/>
            <person name="Scortti M."/>
            <person name="Vazquez-Boland J."/>
        </authorList>
    </citation>
    <scope>NUCLEOTIDE SEQUENCE [LARGE SCALE GENOMIC DNA]</scope>
    <source>
        <strain evidence="1 2">PAM 2766</strain>
    </source>
</reference>
<dbReference type="Gene3D" id="3.30.530.20">
    <property type="match status" value="1"/>
</dbReference>
<evidence type="ECO:0008006" key="3">
    <source>
        <dbReference type="Google" id="ProtNLM"/>
    </source>
</evidence>
<name>A0ABW9FCF9_9NOCA</name>
<keyword evidence="2" id="KW-1185">Reference proteome</keyword>
<evidence type="ECO:0000313" key="2">
    <source>
        <dbReference type="Proteomes" id="UP001629745"/>
    </source>
</evidence>
<proteinExistence type="predicted"/>
<comment type="caution">
    <text evidence="1">The sequence shown here is derived from an EMBL/GenBank/DDBJ whole genome shotgun (WGS) entry which is preliminary data.</text>
</comment>
<protein>
    <recommendedName>
        <fullName evidence="3">Polyketide cyclase / dehydrase and lipid transport</fullName>
    </recommendedName>
</protein>
<accession>A0ABW9FCF9</accession>
<dbReference type="RefSeq" id="WP_420162981.1">
    <property type="nucleotide sequence ID" value="NZ_JBDLNV010000001.1"/>
</dbReference>
<sequence length="180" mass="19588">MNYLDNVVKKVGEVVGDVVGDVVGHSSRSDRTQSVTIGRPRDEVKQFWRAPESLSAVFDRAADVRAGDVAGEYVWSPGGSPEDNSGDTEQWRATLHEEGDTFRFTAEDAASPIPTPGFVLTFRDAPRELGTEVTLRAETPLPDFLSSPAAFAVLYRARALLQTGEVPTLRDNPSARGRGR</sequence>
<organism evidence="1 2">
    <name type="scientific">Rhodococcus parequi</name>
    <dbReference type="NCBI Taxonomy" id="3137122"/>
    <lineage>
        <taxon>Bacteria</taxon>
        <taxon>Bacillati</taxon>
        <taxon>Actinomycetota</taxon>
        <taxon>Actinomycetes</taxon>
        <taxon>Mycobacteriales</taxon>
        <taxon>Nocardiaceae</taxon>
        <taxon>Rhodococcus</taxon>
    </lineage>
</organism>
<gene>
    <name evidence="1" type="ORF">ABEU20_000980</name>
</gene>
<dbReference type="Proteomes" id="UP001629745">
    <property type="component" value="Unassembled WGS sequence"/>
</dbReference>
<dbReference type="InterPro" id="IPR023393">
    <property type="entry name" value="START-like_dom_sf"/>
</dbReference>
<dbReference type="SUPFAM" id="SSF55961">
    <property type="entry name" value="Bet v1-like"/>
    <property type="match status" value="1"/>
</dbReference>